<dbReference type="CDD" id="cd01949">
    <property type="entry name" value="GGDEF"/>
    <property type="match status" value="1"/>
</dbReference>
<accession>A0A7X4VXM2</accession>
<keyword evidence="6" id="KW-1185">Reference proteome</keyword>
<dbReference type="Proteomes" id="UP000448235">
    <property type="component" value="Unassembled WGS sequence"/>
</dbReference>
<evidence type="ECO:0000259" key="4">
    <source>
        <dbReference type="PROSITE" id="PS50887"/>
    </source>
</evidence>
<evidence type="ECO:0000256" key="1">
    <source>
        <dbReference type="ARBA" id="ARBA00001946"/>
    </source>
</evidence>
<evidence type="ECO:0000313" key="6">
    <source>
        <dbReference type="Proteomes" id="UP000448235"/>
    </source>
</evidence>
<dbReference type="RefSeq" id="WP_161422172.1">
    <property type="nucleotide sequence ID" value="NZ_JARWMY010000002.1"/>
</dbReference>
<evidence type="ECO:0000313" key="5">
    <source>
        <dbReference type="EMBL" id="NAW11338.1"/>
    </source>
</evidence>
<dbReference type="GO" id="GO:0052621">
    <property type="term" value="F:diguanylate cyclase activity"/>
    <property type="evidence" value="ECO:0007669"/>
    <property type="project" value="UniProtKB-EC"/>
</dbReference>
<dbReference type="GO" id="GO:0043709">
    <property type="term" value="P:cell adhesion involved in single-species biofilm formation"/>
    <property type="evidence" value="ECO:0007669"/>
    <property type="project" value="TreeGrafter"/>
</dbReference>
<evidence type="ECO:0000256" key="3">
    <source>
        <dbReference type="ARBA" id="ARBA00034247"/>
    </source>
</evidence>
<reference evidence="5 6" key="1">
    <citation type="submission" date="2019-12" db="EMBL/GenBank/DDBJ databases">
        <title>Draft genome sequencing of Halomonas icarensis D1-1.</title>
        <authorList>
            <person name="Pandiyan K."/>
            <person name="Kushwaha P."/>
            <person name="Gowdham M."/>
            <person name="Chakdar H."/>
            <person name="Singh A."/>
            <person name="Kumar M."/>
            <person name="Saxena A.K."/>
        </authorList>
    </citation>
    <scope>NUCLEOTIDE SEQUENCE [LARGE SCALE GENOMIC DNA]</scope>
    <source>
        <strain evidence="5 6">D1-1</strain>
    </source>
</reference>
<dbReference type="FunFam" id="3.30.70.270:FF:000001">
    <property type="entry name" value="Diguanylate cyclase domain protein"/>
    <property type="match status" value="1"/>
</dbReference>
<gene>
    <name evidence="5" type="ORF">GRB80_00550</name>
</gene>
<evidence type="ECO:0000256" key="2">
    <source>
        <dbReference type="ARBA" id="ARBA00012528"/>
    </source>
</evidence>
<dbReference type="SUPFAM" id="SSF55073">
    <property type="entry name" value="Nucleotide cyclase"/>
    <property type="match status" value="1"/>
</dbReference>
<organism evidence="5 6">
    <name type="scientific">Halomonas icarae</name>
    <dbReference type="NCBI Taxonomy" id="2691040"/>
    <lineage>
        <taxon>Bacteria</taxon>
        <taxon>Pseudomonadati</taxon>
        <taxon>Pseudomonadota</taxon>
        <taxon>Gammaproteobacteria</taxon>
        <taxon>Oceanospirillales</taxon>
        <taxon>Halomonadaceae</taxon>
        <taxon>Halomonas</taxon>
    </lineage>
</organism>
<dbReference type="Gene3D" id="3.30.70.270">
    <property type="match status" value="1"/>
</dbReference>
<dbReference type="InterPro" id="IPR043128">
    <property type="entry name" value="Rev_trsase/Diguanyl_cyclase"/>
</dbReference>
<dbReference type="Pfam" id="PF00990">
    <property type="entry name" value="GGDEF"/>
    <property type="match status" value="1"/>
</dbReference>
<comment type="caution">
    <text evidence="5">The sequence shown here is derived from an EMBL/GenBank/DDBJ whole genome shotgun (WGS) entry which is preliminary data.</text>
</comment>
<dbReference type="AlphaFoldDB" id="A0A7X4VXM2"/>
<dbReference type="NCBIfam" id="TIGR00254">
    <property type="entry name" value="GGDEF"/>
    <property type="match status" value="1"/>
</dbReference>
<dbReference type="SMART" id="SM00267">
    <property type="entry name" value="GGDEF"/>
    <property type="match status" value="1"/>
</dbReference>
<name>A0A7X4VXM2_9GAMM</name>
<comment type="catalytic activity">
    <reaction evidence="3">
        <text>2 GTP = 3',3'-c-di-GMP + 2 diphosphate</text>
        <dbReference type="Rhea" id="RHEA:24898"/>
        <dbReference type="ChEBI" id="CHEBI:33019"/>
        <dbReference type="ChEBI" id="CHEBI:37565"/>
        <dbReference type="ChEBI" id="CHEBI:58805"/>
        <dbReference type="EC" id="2.7.7.65"/>
    </reaction>
</comment>
<dbReference type="NCBIfam" id="NF038266">
    <property type="entry name" value="diguan_SiaD"/>
    <property type="match status" value="1"/>
</dbReference>
<dbReference type="EC" id="2.7.7.65" evidence="2"/>
<dbReference type="InterPro" id="IPR050469">
    <property type="entry name" value="Diguanylate_Cyclase"/>
</dbReference>
<dbReference type="InterPro" id="IPR000160">
    <property type="entry name" value="GGDEF_dom"/>
</dbReference>
<sequence length="265" mass="30266">MNQRERELLEEVADLLAIEEYRGHRLHSALQRLYRRHLAQQERLERLVTIADGFQKGAQQDLQETRQQLERQHRRQHKLSRIADGFQDLLHERNQALRDVSRQDPLTGLANRRCLHERLEGLTVGTARQSGTLSLVMLDIDHFKAVNDRHGHVTGDRVLVTLAKHLMGSLRQHDMCGRWGGEEFLLVLPETPLDKAHLLVQRLTDQLRGLRIPADGDTLSVFITASAGIAEWQPGEGYQATIERADRALLAAKRQGRDRCCLAEA</sequence>
<dbReference type="PROSITE" id="PS50887">
    <property type="entry name" value="GGDEF"/>
    <property type="match status" value="1"/>
</dbReference>
<dbReference type="InterPro" id="IPR029787">
    <property type="entry name" value="Nucleotide_cyclase"/>
</dbReference>
<proteinExistence type="predicted"/>
<feature type="domain" description="GGDEF" evidence="4">
    <location>
        <begin position="131"/>
        <end position="265"/>
    </location>
</feature>
<dbReference type="EMBL" id="WUTS01000001">
    <property type="protein sequence ID" value="NAW11338.1"/>
    <property type="molecule type" value="Genomic_DNA"/>
</dbReference>
<comment type="cofactor">
    <cofactor evidence="1">
        <name>Mg(2+)</name>
        <dbReference type="ChEBI" id="CHEBI:18420"/>
    </cofactor>
</comment>
<protein>
    <recommendedName>
        <fullName evidence="2">diguanylate cyclase</fullName>
        <ecNumber evidence="2">2.7.7.65</ecNumber>
    </recommendedName>
</protein>
<dbReference type="PANTHER" id="PTHR45138">
    <property type="entry name" value="REGULATORY COMPONENTS OF SENSORY TRANSDUCTION SYSTEM"/>
    <property type="match status" value="1"/>
</dbReference>
<dbReference type="PANTHER" id="PTHR45138:SF9">
    <property type="entry name" value="DIGUANYLATE CYCLASE DGCM-RELATED"/>
    <property type="match status" value="1"/>
</dbReference>
<dbReference type="GO" id="GO:1902201">
    <property type="term" value="P:negative regulation of bacterial-type flagellum-dependent cell motility"/>
    <property type="evidence" value="ECO:0007669"/>
    <property type="project" value="TreeGrafter"/>
</dbReference>
<dbReference type="GO" id="GO:0005886">
    <property type="term" value="C:plasma membrane"/>
    <property type="evidence" value="ECO:0007669"/>
    <property type="project" value="TreeGrafter"/>
</dbReference>